<proteinExistence type="predicted"/>
<dbReference type="AlphaFoldDB" id="A0A6G0HND0"/>
<feature type="transmembrane region" description="Helical" evidence="1">
    <location>
        <begin position="52"/>
        <end position="76"/>
    </location>
</feature>
<comment type="caution">
    <text evidence="2">The sequence shown here is derived from an EMBL/GenBank/DDBJ whole genome shotgun (WGS) entry which is preliminary data.</text>
</comment>
<gene>
    <name evidence="2" type="ORF">D5F01_LYC21258</name>
</gene>
<evidence type="ECO:0008006" key="4">
    <source>
        <dbReference type="Google" id="ProtNLM"/>
    </source>
</evidence>
<evidence type="ECO:0000256" key="1">
    <source>
        <dbReference type="SAM" id="Phobius"/>
    </source>
</evidence>
<protein>
    <recommendedName>
        <fullName evidence="4">CMRF35-like molecule 1</fullName>
    </recommendedName>
</protein>
<reference evidence="2 3" key="1">
    <citation type="submission" date="2019-07" db="EMBL/GenBank/DDBJ databases">
        <title>Chromosome genome assembly for large yellow croaker.</title>
        <authorList>
            <person name="Xiao S."/>
        </authorList>
    </citation>
    <scope>NUCLEOTIDE SEQUENCE [LARGE SCALE GENOMIC DNA]</scope>
    <source>
        <strain evidence="2">JMULYC20181020</strain>
        <tissue evidence="2">Muscle</tissue>
    </source>
</reference>
<accession>A0A6G0HND0</accession>
<keyword evidence="3" id="KW-1185">Reference proteome</keyword>
<keyword evidence="1" id="KW-0812">Transmembrane</keyword>
<keyword evidence="1" id="KW-1133">Transmembrane helix</keyword>
<keyword evidence="1" id="KW-0472">Membrane</keyword>
<evidence type="ECO:0000313" key="3">
    <source>
        <dbReference type="Proteomes" id="UP000424527"/>
    </source>
</evidence>
<sequence length="177" mass="20066">MSGLRTESSGWYYCVKGDFQMPVYVTVMQPTTSPTTTQNTSVAGPPGSTVDLLALIIPLSLLIFTVMVTFVIWFILKRRKQTKAEPSATTREGEVTYSTVMTKKRKTSRRAEEEVEYSDVKHVRKTSRKKSDAEMRIDVDVMYSSVVAVKQQTARRLIHRKLKYHSNLNCLSALVIP</sequence>
<dbReference type="EMBL" id="REGW02000021">
    <property type="protein sequence ID" value="KAE8280695.1"/>
    <property type="molecule type" value="Genomic_DNA"/>
</dbReference>
<evidence type="ECO:0000313" key="2">
    <source>
        <dbReference type="EMBL" id="KAE8280695.1"/>
    </source>
</evidence>
<organism evidence="2 3">
    <name type="scientific">Larimichthys crocea</name>
    <name type="common">Large yellow croaker</name>
    <name type="synonym">Pseudosciaena crocea</name>
    <dbReference type="NCBI Taxonomy" id="215358"/>
    <lineage>
        <taxon>Eukaryota</taxon>
        <taxon>Metazoa</taxon>
        <taxon>Chordata</taxon>
        <taxon>Craniata</taxon>
        <taxon>Vertebrata</taxon>
        <taxon>Euteleostomi</taxon>
        <taxon>Actinopterygii</taxon>
        <taxon>Neopterygii</taxon>
        <taxon>Teleostei</taxon>
        <taxon>Neoteleostei</taxon>
        <taxon>Acanthomorphata</taxon>
        <taxon>Eupercaria</taxon>
        <taxon>Sciaenidae</taxon>
        <taxon>Larimichthys</taxon>
    </lineage>
</organism>
<name>A0A6G0HND0_LARCR</name>
<dbReference type="Proteomes" id="UP000424527">
    <property type="component" value="Unassembled WGS sequence"/>
</dbReference>